<organism evidence="13 14">
    <name type="scientific">Phytophthora kernoviae</name>
    <dbReference type="NCBI Taxonomy" id="325452"/>
    <lineage>
        <taxon>Eukaryota</taxon>
        <taxon>Sar</taxon>
        <taxon>Stramenopiles</taxon>
        <taxon>Oomycota</taxon>
        <taxon>Peronosporomycetes</taxon>
        <taxon>Peronosporales</taxon>
        <taxon>Peronosporaceae</taxon>
        <taxon>Phytophthora</taxon>
    </lineage>
</organism>
<evidence type="ECO:0000256" key="11">
    <source>
        <dbReference type="SAM" id="MobiDB-lite"/>
    </source>
</evidence>
<keyword evidence="7 10" id="KW-0496">Mitochondrion</keyword>
<sequence length="432" mass="47882">MAHGHKRKARSVFTMGNQVSTPAAPVAASQQGGCPVQHDAKSTSTEGCPVQHDVKKSTPEGCPVKHDAKSSVADTMNGGCPVVTEGKDSNEVYNVYGQRIDPTNMMPYNPNQDPNAEQRYPLPQERVQSTIPKGGTEGTWLYPSEQMFFNALKRKDKGEDVHEGDVKTIVSIHNNMNERAWAQVEHYEQVCHPDLTSSKLLKFCGRPDKLTPIAWVKKMMGYGEPFDRHDWTVLRGDNTQVRYVIDYYFDDDKSSQDQVPELHSADKVKSISMYARPAVDSVGTLVDRIKFPVMSFINELTGPDITSRSALVERAQEEKDAPEPLSVQEVEDTFAKVKNTCKNCMQEVKTCSNEVQCSQAAMALQLCMGRIICPPQAAAFSKALDNGDETAVEAAFEAMNNGLELFQERTRSCSSLRLPKKSSATAQDKHGQ</sequence>
<feature type="compositionally biased region" description="Basic and acidic residues" evidence="11">
    <location>
        <begin position="52"/>
        <end position="69"/>
    </location>
</feature>
<comment type="function">
    <text evidence="10">Lyase that catalyzes the covalent linking of the heme group to the cytochrome C apoprotein to produce the mature functional cytochrome.</text>
</comment>
<dbReference type="GO" id="GO:0005743">
    <property type="term" value="C:mitochondrial inner membrane"/>
    <property type="evidence" value="ECO:0007669"/>
    <property type="project" value="UniProtKB-SubCell"/>
</dbReference>
<dbReference type="Proteomes" id="UP000284657">
    <property type="component" value="Unassembled WGS sequence"/>
</dbReference>
<feature type="region of interest" description="Disordered" evidence="11">
    <location>
        <begin position="21"/>
        <end position="76"/>
    </location>
</feature>
<dbReference type="EC" id="4.4.1.17" evidence="10"/>
<dbReference type="Proteomes" id="UP000277300">
    <property type="component" value="Unassembled WGS sequence"/>
</dbReference>
<keyword evidence="9 10" id="KW-0456">Lyase</keyword>
<keyword evidence="4 10" id="KW-0479">Metal-binding</keyword>
<dbReference type="AlphaFoldDB" id="A0A3F2RZD6"/>
<protein>
    <recommendedName>
        <fullName evidence="10">Holocytochrome c-type synthase</fullName>
        <ecNumber evidence="10">4.4.1.17</ecNumber>
    </recommendedName>
</protein>
<evidence type="ECO:0000256" key="7">
    <source>
        <dbReference type="ARBA" id="ARBA00023128"/>
    </source>
</evidence>
<dbReference type="InterPro" id="IPR000511">
    <property type="entry name" value="Holocyt_c/c1_synthase"/>
</dbReference>
<reference evidence="14 15" key="1">
    <citation type="submission" date="2018-07" db="EMBL/GenBank/DDBJ databases">
        <title>Genome sequencing of oomycete isolates from Chile give support for New Zealand origin for Phytophthora kernoviae and make available the first Nothophytophthora sp. genome.</title>
        <authorList>
            <person name="Studholme D.J."/>
            <person name="Sanfuentes E."/>
            <person name="Panda P."/>
            <person name="Hill R."/>
            <person name="Sambles C."/>
            <person name="Grant M."/>
            <person name="Williams N.M."/>
            <person name="Mcdougal R.L."/>
        </authorList>
    </citation>
    <scope>NUCLEOTIDE SEQUENCE [LARGE SCALE GENOMIC DNA]</scope>
    <source>
        <strain evidence="13">Chile6</strain>
        <strain evidence="12">Chile7</strain>
    </source>
</reference>
<keyword evidence="5 10" id="KW-0999">Mitochondrion inner membrane</keyword>
<comment type="caution">
    <text evidence="13">The sequence shown here is derived from an EMBL/GenBank/DDBJ whole genome shotgun (WGS) entry which is preliminary data.</text>
</comment>
<evidence type="ECO:0000256" key="4">
    <source>
        <dbReference type="ARBA" id="ARBA00022723"/>
    </source>
</evidence>
<gene>
    <name evidence="12" type="ORF">BBJ29_000417</name>
    <name evidence="13" type="ORF">BBP00_00001683</name>
</gene>
<evidence type="ECO:0000256" key="5">
    <source>
        <dbReference type="ARBA" id="ARBA00022792"/>
    </source>
</evidence>
<evidence type="ECO:0000256" key="3">
    <source>
        <dbReference type="ARBA" id="ARBA00022617"/>
    </source>
</evidence>
<dbReference type="EMBL" id="MBAD02001170">
    <property type="protein sequence ID" value="RLN57694.1"/>
    <property type="molecule type" value="Genomic_DNA"/>
</dbReference>
<evidence type="ECO:0000256" key="1">
    <source>
        <dbReference type="ARBA" id="ARBA00004273"/>
    </source>
</evidence>
<dbReference type="PROSITE" id="PS00822">
    <property type="entry name" value="CYTO_HEME_LYASE_2"/>
    <property type="match status" value="1"/>
</dbReference>
<dbReference type="GO" id="GO:0046872">
    <property type="term" value="F:metal ion binding"/>
    <property type="evidence" value="ECO:0007669"/>
    <property type="project" value="UniProtKB-KW"/>
</dbReference>
<dbReference type="GO" id="GO:0004408">
    <property type="term" value="F:holocytochrome-c synthase activity"/>
    <property type="evidence" value="ECO:0007669"/>
    <property type="project" value="UniProtKB-EC"/>
</dbReference>
<evidence type="ECO:0000256" key="9">
    <source>
        <dbReference type="ARBA" id="ARBA00023239"/>
    </source>
</evidence>
<dbReference type="PANTHER" id="PTHR12743:SF8">
    <property type="entry name" value="PROTEIN HRI1"/>
    <property type="match status" value="1"/>
</dbReference>
<keyword evidence="6 10" id="KW-0408">Iron</keyword>
<evidence type="ECO:0000256" key="10">
    <source>
        <dbReference type="RuleBase" id="RU363130"/>
    </source>
</evidence>
<evidence type="ECO:0000256" key="6">
    <source>
        <dbReference type="ARBA" id="ARBA00023004"/>
    </source>
</evidence>
<proteinExistence type="inferred from homology"/>
<accession>A0A3F2RZD6</accession>
<evidence type="ECO:0000313" key="13">
    <source>
        <dbReference type="EMBL" id="RLN67280.1"/>
    </source>
</evidence>
<evidence type="ECO:0000313" key="12">
    <source>
        <dbReference type="EMBL" id="RLN57694.1"/>
    </source>
</evidence>
<dbReference type="Pfam" id="PF01265">
    <property type="entry name" value="Cyto_heme_lyase"/>
    <property type="match status" value="1"/>
</dbReference>
<dbReference type="PANTHER" id="PTHR12743">
    <property type="entry name" value="CYTOCHROME C1 HEME LYASE"/>
    <property type="match status" value="1"/>
</dbReference>
<comment type="similarity">
    <text evidence="2 10">Belongs to the cytochrome c-type heme lyase family.</text>
</comment>
<keyword evidence="3 10" id="KW-0349">Heme</keyword>
<evidence type="ECO:0000256" key="2">
    <source>
        <dbReference type="ARBA" id="ARBA00007255"/>
    </source>
</evidence>
<dbReference type="EMBL" id="MBDO02000025">
    <property type="protein sequence ID" value="RLN67280.1"/>
    <property type="molecule type" value="Genomic_DNA"/>
</dbReference>
<dbReference type="OrthoDB" id="4243at2759"/>
<evidence type="ECO:0000313" key="14">
    <source>
        <dbReference type="Proteomes" id="UP000277300"/>
    </source>
</evidence>
<keyword evidence="8 10" id="KW-0472">Membrane</keyword>
<evidence type="ECO:0000256" key="8">
    <source>
        <dbReference type="ARBA" id="ARBA00023136"/>
    </source>
</evidence>
<evidence type="ECO:0000313" key="15">
    <source>
        <dbReference type="Proteomes" id="UP000284657"/>
    </source>
</evidence>
<name>A0A3F2RZD6_9STRA</name>
<comment type="subcellular location">
    <subcellularLocation>
        <location evidence="1 10">Mitochondrion inner membrane</location>
    </subcellularLocation>
</comment>
<comment type="catalytic activity">
    <reaction evidence="10">
        <text>holo-[cytochrome c] = apo-[cytochrome c] + heme b</text>
        <dbReference type="Rhea" id="RHEA:22648"/>
        <dbReference type="Rhea" id="RHEA-COMP:10725"/>
        <dbReference type="Rhea" id="RHEA-COMP:10726"/>
        <dbReference type="ChEBI" id="CHEBI:29950"/>
        <dbReference type="ChEBI" id="CHEBI:60344"/>
        <dbReference type="ChEBI" id="CHEBI:83739"/>
        <dbReference type="EC" id="4.4.1.17"/>
    </reaction>
</comment>